<evidence type="ECO:0000256" key="2">
    <source>
        <dbReference type="ARBA" id="ARBA00022475"/>
    </source>
</evidence>
<dbReference type="Pfam" id="PF08019">
    <property type="entry name" value="EptA_B_N"/>
    <property type="match status" value="1"/>
</dbReference>
<evidence type="ECO:0000259" key="9">
    <source>
        <dbReference type="Pfam" id="PF00884"/>
    </source>
</evidence>
<feature type="domain" description="Phosphoethanolamine transferase N-terminal" evidence="10">
    <location>
        <begin position="59"/>
        <end position="207"/>
    </location>
</feature>
<dbReference type="AlphaFoldDB" id="A0A3B0WZE2"/>
<dbReference type="CDD" id="cd16017">
    <property type="entry name" value="LptA"/>
    <property type="match status" value="1"/>
</dbReference>
<dbReference type="InterPro" id="IPR058130">
    <property type="entry name" value="PEA_transf_C"/>
</dbReference>
<evidence type="ECO:0000256" key="6">
    <source>
        <dbReference type="ARBA" id="ARBA00022989"/>
    </source>
</evidence>
<keyword evidence="6 8" id="KW-1133">Transmembrane helix</keyword>
<dbReference type="Pfam" id="PF00884">
    <property type="entry name" value="Sulfatase"/>
    <property type="match status" value="1"/>
</dbReference>
<evidence type="ECO:0000256" key="5">
    <source>
        <dbReference type="ARBA" id="ARBA00022692"/>
    </source>
</evidence>
<dbReference type="PANTHER" id="PTHR30443">
    <property type="entry name" value="INNER MEMBRANE PROTEIN"/>
    <property type="match status" value="1"/>
</dbReference>
<protein>
    <submittedName>
        <fullName evidence="11">Phosphoethanolamine transferase EptA specific for the 1 phosphate group of core-lipid A</fullName>
    </submittedName>
</protein>
<evidence type="ECO:0000256" key="3">
    <source>
        <dbReference type="ARBA" id="ARBA00022519"/>
    </source>
</evidence>
<keyword evidence="4 11" id="KW-0808">Transferase</keyword>
<feature type="transmembrane region" description="Helical" evidence="8">
    <location>
        <begin position="49"/>
        <end position="70"/>
    </location>
</feature>
<feature type="transmembrane region" description="Helical" evidence="8">
    <location>
        <begin position="120"/>
        <end position="141"/>
    </location>
</feature>
<feature type="transmembrane region" description="Helical" evidence="8">
    <location>
        <begin position="153"/>
        <end position="173"/>
    </location>
</feature>
<dbReference type="SUPFAM" id="SSF53649">
    <property type="entry name" value="Alkaline phosphatase-like"/>
    <property type="match status" value="1"/>
</dbReference>
<evidence type="ECO:0000256" key="7">
    <source>
        <dbReference type="ARBA" id="ARBA00023136"/>
    </source>
</evidence>
<evidence type="ECO:0000256" key="8">
    <source>
        <dbReference type="SAM" id="Phobius"/>
    </source>
</evidence>
<dbReference type="InterPro" id="IPR017850">
    <property type="entry name" value="Alkaline_phosphatase_core_sf"/>
</dbReference>
<accession>A0A3B0WZE2</accession>
<evidence type="ECO:0000256" key="1">
    <source>
        <dbReference type="ARBA" id="ARBA00004429"/>
    </source>
</evidence>
<dbReference type="EMBL" id="UOFF01000158">
    <property type="protein sequence ID" value="VAW56017.1"/>
    <property type="molecule type" value="Genomic_DNA"/>
</dbReference>
<dbReference type="GO" id="GO:0005886">
    <property type="term" value="C:plasma membrane"/>
    <property type="evidence" value="ECO:0007669"/>
    <property type="project" value="UniProtKB-SubCell"/>
</dbReference>
<keyword evidence="7 8" id="KW-0472">Membrane</keyword>
<feature type="transmembrane region" description="Helical" evidence="8">
    <location>
        <begin position="77"/>
        <end position="100"/>
    </location>
</feature>
<proteinExistence type="predicted"/>
<dbReference type="NCBIfam" id="NF028537">
    <property type="entry name" value="P_eth_NH2_trans"/>
    <property type="match status" value="1"/>
</dbReference>
<organism evidence="11">
    <name type="scientific">hydrothermal vent metagenome</name>
    <dbReference type="NCBI Taxonomy" id="652676"/>
    <lineage>
        <taxon>unclassified sequences</taxon>
        <taxon>metagenomes</taxon>
        <taxon>ecological metagenomes</taxon>
    </lineage>
</organism>
<dbReference type="GO" id="GO:0016776">
    <property type="term" value="F:phosphotransferase activity, phosphate group as acceptor"/>
    <property type="evidence" value="ECO:0007669"/>
    <property type="project" value="TreeGrafter"/>
</dbReference>
<dbReference type="Gene3D" id="3.40.720.10">
    <property type="entry name" value="Alkaline Phosphatase, subunit A"/>
    <property type="match status" value="1"/>
</dbReference>
<dbReference type="InterPro" id="IPR012549">
    <property type="entry name" value="EptA-like_N"/>
</dbReference>
<reference evidence="11" key="1">
    <citation type="submission" date="2018-06" db="EMBL/GenBank/DDBJ databases">
        <authorList>
            <person name="Zhirakovskaya E."/>
        </authorList>
    </citation>
    <scope>NUCLEOTIDE SEQUENCE</scope>
</reference>
<keyword evidence="5 8" id="KW-0812">Transmembrane</keyword>
<comment type="subcellular location">
    <subcellularLocation>
        <location evidence="1">Cell inner membrane</location>
        <topology evidence="1">Multi-pass membrane protein</topology>
    </subcellularLocation>
</comment>
<feature type="transmembrane region" description="Helical" evidence="8">
    <location>
        <begin position="16"/>
        <end position="37"/>
    </location>
</feature>
<gene>
    <name evidence="11" type="ORF">MNBD_GAMMA07-203</name>
</gene>
<dbReference type="InterPro" id="IPR000917">
    <property type="entry name" value="Sulfatase_N"/>
</dbReference>
<keyword evidence="2" id="KW-1003">Cell membrane</keyword>
<sequence>MWSYFQKYNSVSVNKILFIVSLFVVVVDNQSLWMMLWGVVGENPLSHTFFFVSFLFFLISTVMLLLSLLSFKRTIKLTAITVLIVASIFAYFIDNMHVIFDVSMMQNLIETDVREALELININLIFHVFIFGLLPSAVILALRIETQSNKLEIFSRIKILSIMLLLTVLSIFWSSKEFTYVIRENRSIRYLVNPVYPIVSLIKYLKIDYNQNIVKKKIKPIFNDAIKYSNVSQKHKKNIVILVVGETARSKNFSLNQYSRNTNPHLQQEKIINYSHASSCATATAQSLPCMFSDLTHNTFTVSKAKQRQNLLDGLSIAGIDVLWRDNNSSCKGVCARVPSEDMRFLEVKDLCGDGECHDEILLYKLDDYINFVKRDAVIVLHQMGSHGPSYYKRYPKTFAKFTPECNVSAVHKCNKKEIINAYDNTILYTDYFLSKVIGYLKSKSENYNTAMIYMSDHGESLGENGIYLHGLPYFMAPKEQTHIPFLIWLSDGIQRLGKIDVSCLHTNSDKPVSHDNFLHSVLGLMNISTQAYRKDKDVFSVCRSFNMVNNSPLLPSN</sequence>
<evidence type="ECO:0000256" key="4">
    <source>
        <dbReference type="ARBA" id="ARBA00022679"/>
    </source>
</evidence>
<keyword evidence="3" id="KW-0997">Cell inner membrane</keyword>
<evidence type="ECO:0000259" key="10">
    <source>
        <dbReference type="Pfam" id="PF08019"/>
    </source>
</evidence>
<dbReference type="PANTHER" id="PTHR30443:SF0">
    <property type="entry name" value="PHOSPHOETHANOLAMINE TRANSFERASE EPTA"/>
    <property type="match status" value="1"/>
</dbReference>
<dbReference type="GO" id="GO:0009244">
    <property type="term" value="P:lipopolysaccharide core region biosynthetic process"/>
    <property type="evidence" value="ECO:0007669"/>
    <property type="project" value="TreeGrafter"/>
</dbReference>
<feature type="domain" description="Sulfatase N-terminal" evidence="9">
    <location>
        <begin position="240"/>
        <end position="528"/>
    </location>
</feature>
<evidence type="ECO:0000313" key="11">
    <source>
        <dbReference type="EMBL" id="VAW56017.1"/>
    </source>
</evidence>
<name>A0A3B0WZE2_9ZZZZ</name>
<dbReference type="InterPro" id="IPR040423">
    <property type="entry name" value="PEA_transferase"/>
</dbReference>